<name>A0A2K1KLD5_PHYPA</name>
<dbReference type="HAMAP" id="MF_00444">
    <property type="entry name" value="ClpP"/>
    <property type="match status" value="1"/>
</dbReference>
<evidence type="ECO:0000256" key="6">
    <source>
        <dbReference type="PROSITE-ProRule" id="PRU10086"/>
    </source>
</evidence>
<reference evidence="8 10" key="1">
    <citation type="journal article" date="2008" name="Science">
        <title>The Physcomitrella genome reveals evolutionary insights into the conquest of land by plants.</title>
        <authorList>
            <person name="Rensing S."/>
            <person name="Lang D."/>
            <person name="Zimmer A."/>
            <person name="Terry A."/>
            <person name="Salamov A."/>
            <person name="Shapiro H."/>
            <person name="Nishiyama T."/>
            <person name="Perroud P.-F."/>
            <person name="Lindquist E."/>
            <person name="Kamisugi Y."/>
            <person name="Tanahashi T."/>
            <person name="Sakakibara K."/>
            <person name="Fujita T."/>
            <person name="Oishi K."/>
            <person name="Shin-I T."/>
            <person name="Kuroki Y."/>
            <person name="Toyoda A."/>
            <person name="Suzuki Y."/>
            <person name="Hashimoto A."/>
            <person name="Yamaguchi K."/>
            <person name="Sugano A."/>
            <person name="Kohara Y."/>
            <person name="Fujiyama A."/>
            <person name="Anterola A."/>
            <person name="Aoki S."/>
            <person name="Ashton N."/>
            <person name="Barbazuk W.B."/>
            <person name="Barker E."/>
            <person name="Bennetzen J."/>
            <person name="Bezanilla M."/>
            <person name="Blankenship R."/>
            <person name="Cho S.H."/>
            <person name="Dutcher S."/>
            <person name="Estelle M."/>
            <person name="Fawcett J.A."/>
            <person name="Gundlach H."/>
            <person name="Hanada K."/>
            <person name="Heyl A."/>
            <person name="Hicks K.A."/>
            <person name="Hugh J."/>
            <person name="Lohr M."/>
            <person name="Mayer K."/>
            <person name="Melkozernov A."/>
            <person name="Murata T."/>
            <person name="Nelson D."/>
            <person name="Pils B."/>
            <person name="Prigge M."/>
            <person name="Reiss B."/>
            <person name="Renner T."/>
            <person name="Rombauts S."/>
            <person name="Rushton P."/>
            <person name="Sanderfoot A."/>
            <person name="Schween G."/>
            <person name="Shiu S.-H."/>
            <person name="Stueber K."/>
            <person name="Theodoulou F.L."/>
            <person name="Tu H."/>
            <person name="Van de Peer Y."/>
            <person name="Verrier P.J."/>
            <person name="Waters E."/>
            <person name="Wood A."/>
            <person name="Yang L."/>
            <person name="Cove D."/>
            <person name="Cuming A."/>
            <person name="Hasebe M."/>
            <person name="Lucas S."/>
            <person name="Mishler D.B."/>
            <person name="Reski R."/>
            <person name="Grigoriev I."/>
            <person name="Quatrano R.S."/>
            <person name="Boore J.L."/>
        </authorList>
    </citation>
    <scope>NUCLEOTIDE SEQUENCE [LARGE SCALE GENOMIC DNA]</scope>
    <source>
        <strain evidence="9 10">cv. Gransden 2004</strain>
    </source>
</reference>
<dbReference type="InterPro" id="IPR029045">
    <property type="entry name" value="ClpP/crotonase-like_dom_sf"/>
</dbReference>
<comment type="similarity">
    <text evidence="1 7">Belongs to the peptidase S14 family.</text>
</comment>
<dbReference type="SUPFAM" id="SSF52096">
    <property type="entry name" value="ClpP/crotonase"/>
    <property type="match status" value="1"/>
</dbReference>
<reference evidence="8 10" key="2">
    <citation type="journal article" date="2018" name="Plant J.">
        <title>The Physcomitrella patens chromosome-scale assembly reveals moss genome structure and evolution.</title>
        <authorList>
            <person name="Lang D."/>
            <person name="Ullrich K.K."/>
            <person name="Murat F."/>
            <person name="Fuchs J."/>
            <person name="Jenkins J."/>
            <person name="Haas F.B."/>
            <person name="Piednoel M."/>
            <person name="Gundlach H."/>
            <person name="Van Bel M."/>
            <person name="Meyberg R."/>
            <person name="Vives C."/>
            <person name="Morata J."/>
            <person name="Symeonidi A."/>
            <person name="Hiss M."/>
            <person name="Muchero W."/>
            <person name="Kamisugi Y."/>
            <person name="Saleh O."/>
            <person name="Blanc G."/>
            <person name="Decker E.L."/>
            <person name="van Gessel N."/>
            <person name="Grimwood J."/>
            <person name="Hayes R.D."/>
            <person name="Graham S.W."/>
            <person name="Gunter L.E."/>
            <person name="McDaniel S.F."/>
            <person name="Hoernstein S.N.W."/>
            <person name="Larsson A."/>
            <person name="Li F.W."/>
            <person name="Perroud P.F."/>
            <person name="Phillips J."/>
            <person name="Ranjan P."/>
            <person name="Rokshar D.S."/>
            <person name="Rothfels C.J."/>
            <person name="Schneider L."/>
            <person name="Shu S."/>
            <person name="Stevenson D.W."/>
            <person name="Thummler F."/>
            <person name="Tillich M."/>
            <person name="Villarreal Aguilar J.C."/>
            <person name="Widiez T."/>
            <person name="Wong G.K."/>
            <person name="Wymore A."/>
            <person name="Zhang Y."/>
            <person name="Zimmer A.D."/>
            <person name="Quatrano R.S."/>
            <person name="Mayer K.F.X."/>
            <person name="Goodstein D."/>
            <person name="Casacuberta J.M."/>
            <person name="Vandepoele K."/>
            <person name="Reski R."/>
            <person name="Cuming A.C."/>
            <person name="Tuskan G.A."/>
            <person name="Maumus F."/>
            <person name="Salse J."/>
            <person name="Schmutz J."/>
            <person name="Rensing S.A."/>
        </authorList>
    </citation>
    <scope>NUCLEOTIDE SEQUENCE [LARGE SCALE GENOMIC DNA]</scope>
    <source>
        <strain evidence="9 10">cv. Gransden 2004</strain>
    </source>
</reference>
<dbReference type="GO" id="GO:0004252">
    <property type="term" value="F:serine-type endopeptidase activity"/>
    <property type="evidence" value="ECO:0000318"/>
    <property type="project" value="GO_Central"/>
</dbReference>
<dbReference type="PRINTS" id="PR00127">
    <property type="entry name" value="CLPPROTEASEP"/>
</dbReference>
<dbReference type="PaxDb" id="3218-PP1S229_35V6.1"/>
<dbReference type="GO" id="GO:0004176">
    <property type="term" value="F:ATP-dependent peptidase activity"/>
    <property type="evidence" value="ECO:0000318"/>
    <property type="project" value="GO_Central"/>
</dbReference>
<evidence type="ECO:0000256" key="5">
    <source>
        <dbReference type="ARBA" id="ARBA00034021"/>
    </source>
</evidence>
<dbReference type="GO" id="GO:0009368">
    <property type="term" value="C:endopeptidase Clp complex"/>
    <property type="evidence" value="ECO:0000318"/>
    <property type="project" value="GO_Central"/>
</dbReference>
<feature type="active site" evidence="6">
    <location>
        <position position="187"/>
    </location>
</feature>
<evidence type="ECO:0000256" key="4">
    <source>
        <dbReference type="ARBA" id="ARBA00022825"/>
    </source>
</evidence>
<evidence type="ECO:0000313" key="10">
    <source>
        <dbReference type="Proteomes" id="UP000006727"/>
    </source>
</evidence>
<gene>
    <name evidence="9" type="primary">LOC112283012</name>
    <name evidence="8" type="ORF">PHYPA_008269</name>
</gene>
<dbReference type="EnsemblPlants" id="Pp3c5_28650V3.2">
    <property type="protein sequence ID" value="Pp3c5_28650V3.2"/>
    <property type="gene ID" value="Pp3c5_28650"/>
</dbReference>
<evidence type="ECO:0000256" key="1">
    <source>
        <dbReference type="ARBA" id="ARBA00007039"/>
    </source>
</evidence>
<dbReference type="GO" id="GO:0051117">
    <property type="term" value="F:ATPase binding"/>
    <property type="evidence" value="ECO:0000318"/>
    <property type="project" value="GO_Central"/>
</dbReference>
<dbReference type="Gramene" id="Pp3c5_28650V3.1">
    <property type="protein sequence ID" value="Pp3c5_28650V3.1"/>
    <property type="gene ID" value="Pp3c5_28650"/>
</dbReference>
<keyword evidence="4" id="KW-0720">Serine protease</keyword>
<dbReference type="PROSITE" id="PS00382">
    <property type="entry name" value="CLP_PROTEASE_HIS"/>
    <property type="match status" value="1"/>
</dbReference>
<dbReference type="Gene3D" id="3.90.226.10">
    <property type="entry name" value="2-enoyl-CoA Hydratase, Chain A, domain 1"/>
    <property type="match status" value="1"/>
</dbReference>
<dbReference type="GeneID" id="112283012"/>
<dbReference type="OMA" id="ADMDRDK"/>
<dbReference type="OrthoDB" id="2017408at2759"/>
<dbReference type="EMBL" id="ABEU02000005">
    <property type="protein sequence ID" value="PNR54592.1"/>
    <property type="molecule type" value="Genomic_DNA"/>
</dbReference>
<keyword evidence="10" id="KW-1185">Reference proteome</keyword>
<dbReference type="EnsemblPlants" id="Pp3c5_28650V3.1">
    <property type="protein sequence ID" value="Pp3c5_28650V3.1"/>
    <property type="gene ID" value="Pp3c5_28650"/>
</dbReference>
<evidence type="ECO:0000313" key="8">
    <source>
        <dbReference type="EMBL" id="PNR54592.1"/>
    </source>
</evidence>
<dbReference type="CDD" id="cd07017">
    <property type="entry name" value="S14_ClpP_2"/>
    <property type="match status" value="1"/>
</dbReference>
<evidence type="ECO:0000313" key="9">
    <source>
        <dbReference type="EnsemblPlants" id="Pp3c5_28650V3.1"/>
    </source>
</evidence>
<dbReference type="InterPro" id="IPR033135">
    <property type="entry name" value="ClpP_His_AS"/>
</dbReference>
<dbReference type="FunFam" id="3.90.226.10:FF:000035">
    <property type="entry name" value="ATP-dependent Clp protease proteolytic subunit"/>
    <property type="match status" value="1"/>
</dbReference>
<dbReference type="GO" id="GO:0009536">
    <property type="term" value="C:plastid"/>
    <property type="evidence" value="ECO:0007669"/>
    <property type="project" value="UniProtKB-ARBA"/>
</dbReference>
<evidence type="ECO:0000256" key="7">
    <source>
        <dbReference type="RuleBase" id="RU003567"/>
    </source>
</evidence>
<dbReference type="STRING" id="3218.A0A2K1KLD5"/>
<dbReference type="Gramene" id="Pp3c5_28650V3.2">
    <property type="protein sequence ID" value="Pp3c5_28650V3.2"/>
    <property type="gene ID" value="Pp3c5_28650"/>
</dbReference>
<proteinExistence type="inferred from homology"/>
<sequence>MAMTTQLGSALHAQGSELGVFQGFGRNNGYTVERAVTQVNPGCAVSSRRCLAVTAENKYNIRAAKKGAPPMMPAVLTPSGPVDLSTLMFRNRIIFVGSPVNSEVAQSVVSKLLTLAAINDEEEIKMYINCPGGSTYSIMAIYDAMQWIKPDVSTVCFGIAASQGALLLAGGKKGKRFAMPNARIMIHQPQGGCGGTADDVRRQVNEVMSSRDKIDQMYSIFCNQPLERVRKFTERDYFFSAAEAMDFGLIDGLLETEF</sequence>
<dbReference type="Pfam" id="PF00574">
    <property type="entry name" value="CLP_protease"/>
    <property type="match status" value="1"/>
</dbReference>
<dbReference type="PANTHER" id="PTHR10381">
    <property type="entry name" value="ATP-DEPENDENT CLP PROTEASE PROTEOLYTIC SUBUNIT"/>
    <property type="match status" value="1"/>
</dbReference>
<dbReference type="InterPro" id="IPR023562">
    <property type="entry name" value="ClpP/TepA"/>
</dbReference>
<dbReference type="GO" id="GO:0006515">
    <property type="term" value="P:protein quality control for misfolded or incompletely synthesized proteins"/>
    <property type="evidence" value="ECO:0000318"/>
    <property type="project" value="GO_Central"/>
</dbReference>
<comment type="catalytic activity">
    <reaction evidence="5 6">
        <text>Hydrolysis of proteins to small peptides in the presence of ATP and magnesium. alpha-casein is the usual test substrate. In the absence of ATP, only oligopeptides shorter than five residues are hydrolyzed (such as succinyl-Leu-Tyr-|-NHMec, and Leu-Tyr-Leu-|-Tyr-Trp, in which cleavage of the -Tyr-|-Leu- and -Tyr-|-Trp bonds also occurs).</text>
        <dbReference type="EC" id="3.4.21.92"/>
    </reaction>
</comment>
<reference evidence="9" key="3">
    <citation type="submission" date="2020-12" db="UniProtKB">
        <authorList>
            <consortium name="EnsemblPlants"/>
        </authorList>
    </citation>
    <scope>IDENTIFICATION</scope>
</reference>
<dbReference type="AlphaFoldDB" id="A0A2K1KLD5"/>
<evidence type="ECO:0000256" key="2">
    <source>
        <dbReference type="ARBA" id="ARBA00022670"/>
    </source>
</evidence>
<dbReference type="InterPro" id="IPR001907">
    <property type="entry name" value="ClpP"/>
</dbReference>
<accession>A0A2K1KLD5</accession>
<dbReference type="RefSeq" id="XP_024377076.1">
    <property type="nucleotide sequence ID" value="XM_024521308.2"/>
</dbReference>
<organism evidence="8">
    <name type="scientific">Physcomitrium patens</name>
    <name type="common">Spreading-leaved earth moss</name>
    <name type="synonym">Physcomitrella patens</name>
    <dbReference type="NCBI Taxonomy" id="3218"/>
    <lineage>
        <taxon>Eukaryota</taxon>
        <taxon>Viridiplantae</taxon>
        <taxon>Streptophyta</taxon>
        <taxon>Embryophyta</taxon>
        <taxon>Bryophyta</taxon>
        <taxon>Bryophytina</taxon>
        <taxon>Bryopsida</taxon>
        <taxon>Funariidae</taxon>
        <taxon>Funariales</taxon>
        <taxon>Funariaceae</taxon>
        <taxon>Physcomitrium</taxon>
    </lineage>
</organism>
<protein>
    <recommendedName>
        <fullName evidence="7">ATP-dependent Clp protease proteolytic subunit</fullName>
    </recommendedName>
</protein>
<keyword evidence="2" id="KW-0645">Protease</keyword>
<dbReference type="Proteomes" id="UP000006727">
    <property type="component" value="Chromosome 5"/>
</dbReference>
<dbReference type="PANTHER" id="PTHR10381:SF8">
    <property type="entry name" value="ATP-DEPENDENT CLP PROTEASE PROTEOLYTIC SUBUNIT 6, CHLOROPLASTIC"/>
    <property type="match status" value="1"/>
</dbReference>
<evidence type="ECO:0000256" key="3">
    <source>
        <dbReference type="ARBA" id="ARBA00022801"/>
    </source>
</evidence>
<keyword evidence="3" id="KW-0378">Hydrolase</keyword>